<dbReference type="SUPFAM" id="SSF48403">
    <property type="entry name" value="Ankyrin repeat"/>
    <property type="match status" value="1"/>
</dbReference>
<evidence type="ECO:0000313" key="3">
    <source>
        <dbReference type="Proteomes" id="UP000075714"/>
    </source>
</evidence>
<evidence type="ECO:0000256" key="1">
    <source>
        <dbReference type="SAM" id="MobiDB-lite"/>
    </source>
</evidence>
<gene>
    <name evidence="2" type="ORF">GPECTOR_81g207</name>
</gene>
<proteinExistence type="predicted"/>
<name>A0A150G1N2_GONPE</name>
<dbReference type="InterPro" id="IPR036770">
    <property type="entry name" value="Ankyrin_rpt-contain_sf"/>
</dbReference>
<protein>
    <recommendedName>
        <fullName evidence="4">Ankyrin repeat domain-containing protein</fullName>
    </recommendedName>
</protein>
<accession>A0A150G1N2</accession>
<dbReference type="GO" id="GO:0005783">
    <property type="term" value="C:endoplasmic reticulum"/>
    <property type="evidence" value="ECO:0007669"/>
    <property type="project" value="TreeGrafter"/>
</dbReference>
<feature type="region of interest" description="Disordered" evidence="1">
    <location>
        <begin position="377"/>
        <end position="409"/>
    </location>
</feature>
<dbReference type="AlphaFoldDB" id="A0A150G1N2"/>
<dbReference type="Proteomes" id="UP000075714">
    <property type="component" value="Unassembled WGS sequence"/>
</dbReference>
<sequence length="409" mass="43884">MATQETEVGTAPCDAALPLPNVWIPGLVERFASFLHPNEVICTLRCVDKATAAQFRGRPEFATVRLSQPTPPHAFAARWAAPGAMRDLTLAQRKQLLHLAAASGVMANLEVVLEAVGWVLDLKELTPPLNAAASGGHVDVVRCLMGLARHLGPWPPPEITSSLGAAVEAGHTAVCEALFQSIGAQDLWSVMQVCAALRAGRPGMADWLLQQRPERPIGSGCSLAPLGEEACAALLHAAAEGCDLPTLSSLHQRCCGVGMTDSEEASELLTAAASCTADWQAKDDGGPYTSAASNGDLAMLRCLARLGCPWGPASGAAAVFEYGAQHSWPLPVMRLLVELGCPVDWEASLAASRRSFLGVPKEMRYWLAAEAARWRRQKQQQGAEEARKRQQQERIERAVRRQKRDGAQQ</sequence>
<comment type="caution">
    <text evidence="2">The sequence shown here is derived from an EMBL/GenBank/DDBJ whole genome shotgun (WGS) entry which is preliminary data.</text>
</comment>
<dbReference type="GO" id="GO:0004620">
    <property type="term" value="F:phospholipase activity"/>
    <property type="evidence" value="ECO:0007669"/>
    <property type="project" value="TreeGrafter"/>
</dbReference>
<dbReference type="GO" id="GO:0030149">
    <property type="term" value="P:sphingolipid catabolic process"/>
    <property type="evidence" value="ECO:0007669"/>
    <property type="project" value="TreeGrafter"/>
</dbReference>
<evidence type="ECO:0000313" key="2">
    <source>
        <dbReference type="EMBL" id="KXZ43757.1"/>
    </source>
</evidence>
<dbReference type="GO" id="GO:0046513">
    <property type="term" value="P:ceramide biosynthetic process"/>
    <property type="evidence" value="ECO:0007669"/>
    <property type="project" value="TreeGrafter"/>
</dbReference>
<dbReference type="Gene3D" id="1.25.40.20">
    <property type="entry name" value="Ankyrin repeat-containing domain"/>
    <property type="match status" value="1"/>
</dbReference>
<dbReference type="PANTHER" id="PTHR12393">
    <property type="entry name" value="SPHINGOMYELIN PHOSPHODIESTERASE RELATED"/>
    <property type="match status" value="1"/>
</dbReference>
<dbReference type="GO" id="GO:0016020">
    <property type="term" value="C:membrane"/>
    <property type="evidence" value="ECO:0007669"/>
    <property type="project" value="TreeGrafter"/>
</dbReference>
<dbReference type="PANTHER" id="PTHR12393:SF6">
    <property type="entry name" value="SPHINGOMYELIN PHOSPHODIESTERASE 2"/>
    <property type="match status" value="1"/>
</dbReference>
<reference evidence="3" key="1">
    <citation type="journal article" date="2016" name="Nat. Commun.">
        <title>The Gonium pectorale genome demonstrates co-option of cell cycle regulation during the evolution of multicellularity.</title>
        <authorList>
            <person name="Hanschen E.R."/>
            <person name="Marriage T.N."/>
            <person name="Ferris P.J."/>
            <person name="Hamaji T."/>
            <person name="Toyoda A."/>
            <person name="Fujiyama A."/>
            <person name="Neme R."/>
            <person name="Noguchi H."/>
            <person name="Minakuchi Y."/>
            <person name="Suzuki M."/>
            <person name="Kawai-Toyooka H."/>
            <person name="Smith D.R."/>
            <person name="Sparks H."/>
            <person name="Anderson J."/>
            <person name="Bakaric R."/>
            <person name="Luria V."/>
            <person name="Karger A."/>
            <person name="Kirschner M.W."/>
            <person name="Durand P.M."/>
            <person name="Michod R.E."/>
            <person name="Nozaki H."/>
            <person name="Olson B.J."/>
        </authorList>
    </citation>
    <scope>NUCLEOTIDE SEQUENCE [LARGE SCALE GENOMIC DNA]</scope>
    <source>
        <strain evidence="3">NIES-2863</strain>
    </source>
</reference>
<dbReference type="OrthoDB" id="540955at2759"/>
<organism evidence="2 3">
    <name type="scientific">Gonium pectorale</name>
    <name type="common">Green alga</name>
    <dbReference type="NCBI Taxonomy" id="33097"/>
    <lineage>
        <taxon>Eukaryota</taxon>
        <taxon>Viridiplantae</taxon>
        <taxon>Chlorophyta</taxon>
        <taxon>core chlorophytes</taxon>
        <taxon>Chlorophyceae</taxon>
        <taxon>CS clade</taxon>
        <taxon>Chlamydomonadales</taxon>
        <taxon>Volvocaceae</taxon>
        <taxon>Gonium</taxon>
    </lineage>
</organism>
<evidence type="ECO:0008006" key="4">
    <source>
        <dbReference type="Google" id="ProtNLM"/>
    </source>
</evidence>
<feature type="compositionally biased region" description="Basic and acidic residues" evidence="1">
    <location>
        <begin position="384"/>
        <end position="409"/>
    </location>
</feature>
<dbReference type="EMBL" id="LSYV01000082">
    <property type="protein sequence ID" value="KXZ43757.1"/>
    <property type="molecule type" value="Genomic_DNA"/>
</dbReference>
<dbReference type="GO" id="GO:0071944">
    <property type="term" value="C:cell periphery"/>
    <property type="evidence" value="ECO:0007669"/>
    <property type="project" value="TreeGrafter"/>
</dbReference>
<keyword evidence="3" id="KW-1185">Reference proteome</keyword>